<dbReference type="EMBL" id="CAJNNW010027255">
    <property type="protein sequence ID" value="CAE8690435.1"/>
    <property type="molecule type" value="Genomic_DNA"/>
</dbReference>
<protein>
    <recommendedName>
        <fullName evidence="2">PA domain-containing protein</fullName>
    </recommendedName>
</protein>
<dbReference type="InterPro" id="IPR003137">
    <property type="entry name" value="PA_domain"/>
</dbReference>
<evidence type="ECO:0000313" key="3">
    <source>
        <dbReference type="EMBL" id="CAE8690435.1"/>
    </source>
</evidence>
<gene>
    <name evidence="3" type="ORF">PGLA2088_LOCUS26948</name>
</gene>
<sequence>MTGFPMFGLVLAVGVFALSSGSAILGLDKWSGCGIIESGSNVPTMFKVYAPGQWEPMLTDVTDNIHLPDSVVANLKTAVSSNLNGCSAHSANYFLGKIALIARGGCFFSTKGLMAQQAGAVAMIAYNNEDLNEIGLLGVGGQRQNPGIPGYLIQQSEGLALKSRLDSGETLHVSCSWKPIKVWYGLPADSPEANDSLVIYNYGDQAMNWTMETKRWHMLADTFYAWNLTAAPSSAFAEGGSPLGSAQALSGWTTFNGSADLDDVATLQQLPFPFPHYLKYYSQVWVSSDGLLDFDSSFVQGALTSLSSSDGQNALIAPLWDNLTCNGCRINAAWSENATGVSIMAIRFQGMSFASSASAEPLTFEAWLYEDGRVSVVVESFPSSEASRSSIKCGLEPASGKSMTVRPALSVGSSLPWGSSPFAVSFTPWFMPRKNGNATVPAGGNVTLEGAFEMAAGLQGYLHFYTSENPASWYDRTPVRISQRIFRYFW</sequence>
<keyword evidence="1" id="KW-0732">Signal</keyword>
<proteinExistence type="predicted"/>
<feature type="signal peptide" evidence="1">
    <location>
        <begin position="1"/>
        <end position="23"/>
    </location>
</feature>
<feature type="non-terminal residue" evidence="3">
    <location>
        <position position="490"/>
    </location>
</feature>
<dbReference type="InterPro" id="IPR046450">
    <property type="entry name" value="PA_dom_sf"/>
</dbReference>
<feature type="chain" id="PRO_5032331019" description="PA domain-containing protein" evidence="1">
    <location>
        <begin position="24"/>
        <end position="490"/>
    </location>
</feature>
<dbReference type="AlphaFoldDB" id="A0A813JYV9"/>
<dbReference type="CDD" id="cd00538">
    <property type="entry name" value="PA"/>
    <property type="match status" value="1"/>
</dbReference>
<dbReference type="Proteomes" id="UP000626109">
    <property type="component" value="Unassembled WGS sequence"/>
</dbReference>
<dbReference type="Gene3D" id="3.50.30.30">
    <property type="match status" value="1"/>
</dbReference>
<comment type="caution">
    <text evidence="3">The sequence shown here is derived from an EMBL/GenBank/DDBJ whole genome shotgun (WGS) entry which is preliminary data.</text>
</comment>
<evidence type="ECO:0000259" key="2">
    <source>
        <dbReference type="Pfam" id="PF02225"/>
    </source>
</evidence>
<evidence type="ECO:0000313" key="4">
    <source>
        <dbReference type="Proteomes" id="UP000626109"/>
    </source>
</evidence>
<dbReference type="SUPFAM" id="SSF52025">
    <property type="entry name" value="PA domain"/>
    <property type="match status" value="1"/>
</dbReference>
<evidence type="ECO:0000256" key="1">
    <source>
        <dbReference type="SAM" id="SignalP"/>
    </source>
</evidence>
<name>A0A813JYV9_POLGL</name>
<feature type="domain" description="PA" evidence="2">
    <location>
        <begin position="82"/>
        <end position="161"/>
    </location>
</feature>
<accession>A0A813JYV9</accession>
<organism evidence="3 4">
    <name type="scientific">Polarella glacialis</name>
    <name type="common">Dinoflagellate</name>
    <dbReference type="NCBI Taxonomy" id="89957"/>
    <lineage>
        <taxon>Eukaryota</taxon>
        <taxon>Sar</taxon>
        <taxon>Alveolata</taxon>
        <taxon>Dinophyceae</taxon>
        <taxon>Suessiales</taxon>
        <taxon>Suessiaceae</taxon>
        <taxon>Polarella</taxon>
    </lineage>
</organism>
<dbReference type="Pfam" id="PF02225">
    <property type="entry name" value="PA"/>
    <property type="match status" value="1"/>
</dbReference>
<reference evidence="3" key="1">
    <citation type="submission" date="2021-02" db="EMBL/GenBank/DDBJ databases">
        <authorList>
            <person name="Dougan E. K."/>
            <person name="Rhodes N."/>
            <person name="Thang M."/>
            <person name="Chan C."/>
        </authorList>
    </citation>
    <scope>NUCLEOTIDE SEQUENCE</scope>
</reference>